<gene>
    <name evidence="1" type="ORF">FC678_25530</name>
</gene>
<dbReference type="EMBL" id="SZNT01000706">
    <property type="protein sequence ID" value="TKH03178.1"/>
    <property type="molecule type" value="Genomic_DNA"/>
</dbReference>
<evidence type="ECO:0000313" key="1">
    <source>
        <dbReference type="EMBL" id="TKH03178.1"/>
    </source>
</evidence>
<comment type="caution">
    <text evidence="1">The sequence shown here is derived from an EMBL/GenBank/DDBJ whole genome shotgun (WGS) entry which is preliminary data.</text>
</comment>
<proteinExistence type="predicted"/>
<name>A0A9X9EQ29_9BACI</name>
<reference evidence="1 2" key="1">
    <citation type="journal article" date="2019" name="Environ. Microbiol.">
        <title>An active ?-lactamase is a part of an orchestrated cell wall stress resistance network of Bacillus subtilis and related rhizosphere species.</title>
        <authorList>
            <person name="Bucher T."/>
            <person name="Keren-Paz A."/>
            <person name="Hausser J."/>
            <person name="Olender T."/>
            <person name="Cytryn E."/>
            <person name="Kolodkin-Gal I."/>
        </authorList>
    </citation>
    <scope>NUCLEOTIDE SEQUENCE [LARGE SCALE GENOMIC DNA]</scope>
    <source>
        <strain evidence="1 2">I4</strain>
    </source>
</reference>
<feature type="non-terminal residue" evidence="1">
    <location>
        <position position="92"/>
    </location>
</feature>
<dbReference type="Proteomes" id="UP000309170">
    <property type="component" value="Unassembled WGS sequence"/>
</dbReference>
<sequence length="92" mass="10962">MMNNNYEVDLPILHNELILLLELTNGNDTVTIKEELLVNLDWNKFLQLARHHRVFPLIYSKINKINNEFIPSHVVQTLYQDYKINTIKMLQL</sequence>
<evidence type="ECO:0000313" key="2">
    <source>
        <dbReference type="Proteomes" id="UP000309170"/>
    </source>
</evidence>
<protein>
    <submittedName>
        <fullName evidence="1">Nucleotidyltransferase family protein</fullName>
    </submittedName>
</protein>
<organism evidence="1 2">
    <name type="scientific">Peribacillus simplex</name>
    <dbReference type="NCBI Taxonomy" id="1478"/>
    <lineage>
        <taxon>Bacteria</taxon>
        <taxon>Bacillati</taxon>
        <taxon>Bacillota</taxon>
        <taxon>Bacilli</taxon>
        <taxon>Bacillales</taxon>
        <taxon>Bacillaceae</taxon>
        <taxon>Peribacillus</taxon>
    </lineage>
</organism>
<accession>A0A9X9EQ29</accession>
<dbReference type="AlphaFoldDB" id="A0A9X9EQ29"/>